<dbReference type="InterPro" id="IPR001296">
    <property type="entry name" value="Glyco_trans_1"/>
</dbReference>
<evidence type="ECO:0000313" key="5">
    <source>
        <dbReference type="Proteomes" id="UP000316775"/>
    </source>
</evidence>
<dbReference type="STRING" id="983.SAMN05443543_11062"/>
<keyword evidence="1" id="KW-0808">Transferase</keyword>
<dbReference type="GO" id="GO:0016757">
    <property type="term" value="F:glycosyltransferase activity"/>
    <property type="evidence" value="ECO:0007669"/>
    <property type="project" value="InterPro"/>
</dbReference>
<dbReference type="InterPro" id="IPR028098">
    <property type="entry name" value="Glyco_trans_4-like_N"/>
</dbReference>
<dbReference type="Pfam" id="PF00534">
    <property type="entry name" value="Glycos_transf_1"/>
    <property type="match status" value="1"/>
</dbReference>
<evidence type="ECO:0000313" key="4">
    <source>
        <dbReference type="EMBL" id="GEC72338.1"/>
    </source>
</evidence>
<dbReference type="Gene3D" id="3.40.50.2000">
    <property type="entry name" value="Glycogen Phosphorylase B"/>
    <property type="match status" value="2"/>
</dbReference>
<keyword evidence="5" id="KW-1185">Reference proteome</keyword>
<dbReference type="AlphaFoldDB" id="A0A4Y4AVT8"/>
<protein>
    <submittedName>
        <fullName evidence="4">Uncharacterized protein</fullName>
    </submittedName>
</protein>
<dbReference type="Pfam" id="PF13439">
    <property type="entry name" value="Glyco_transf_4"/>
    <property type="match status" value="1"/>
</dbReference>
<evidence type="ECO:0000259" key="3">
    <source>
        <dbReference type="Pfam" id="PF13439"/>
    </source>
</evidence>
<proteinExistence type="predicted"/>
<dbReference type="Proteomes" id="UP000316775">
    <property type="component" value="Unassembled WGS sequence"/>
</dbReference>
<dbReference type="SUPFAM" id="SSF53756">
    <property type="entry name" value="UDP-Glycosyltransferase/glycogen phosphorylase"/>
    <property type="match status" value="1"/>
</dbReference>
<feature type="domain" description="Glycosyltransferase subfamily 4-like N-terminal" evidence="3">
    <location>
        <begin position="19"/>
        <end position="176"/>
    </location>
</feature>
<dbReference type="PANTHER" id="PTHR46401:SF2">
    <property type="entry name" value="GLYCOSYLTRANSFERASE WBBK-RELATED"/>
    <property type="match status" value="1"/>
</dbReference>
<accession>A0A4Y4AVT8</accession>
<evidence type="ECO:0000259" key="2">
    <source>
        <dbReference type="Pfam" id="PF00534"/>
    </source>
</evidence>
<evidence type="ECO:0000256" key="1">
    <source>
        <dbReference type="ARBA" id="ARBA00022679"/>
    </source>
</evidence>
<feature type="domain" description="Glycosyl transferase family 1" evidence="2">
    <location>
        <begin position="195"/>
        <end position="322"/>
    </location>
</feature>
<organism evidence="4 5">
    <name type="scientific">Flavobacterium flevense</name>
    <dbReference type="NCBI Taxonomy" id="983"/>
    <lineage>
        <taxon>Bacteria</taxon>
        <taxon>Pseudomonadati</taxon>
        <taxon>Bacteroidota</taxon>
        <taxon>Flavobacteriia</taxon>
        <taxon>Flavobacteriales</taxon>
        <taxon>Flavobacteriaceae</taxon>
        <taxon>Flavobacterium</taxon>
    </lineage>
</organism>
<name>A0A4Y4AVT8_9FLAO</name>
<gene>
    <name evidence="4" type="ORF">FFL01_18770</name>
</gene>
<sequence>MKIILFTHPQFLAHQSMPRFARMISEGMIQKGHEVKIWFPKACFFKLALRKPLLQKWFGYLDQYVVFPMLTKIKVLGCSRDTLFVFADNALGPWIPLVNKRKHVVHCHDFLAQQSAYGSLAENKIGFTGRYYQKFIHWGYNKAENFISISNKTQTDLHSFLTQPPKLSKVVYNGLNQNFEPAKSKAVIRELLTNNFGIDLSKGYVLHVGGNAFYKNKLGVLEIYDQWATDYTSKVPLILVGEAPSEELTAFKEQSQFSKSIYFIANIDDFQLQHFYQGASVMLFPSLYEGFGWPIVEAMAAGTLVITTDENPMKEVAGNAGFYIPKKVFESEELTQWKSVAAKQLEHVLQLTPEQNALAVQKSILRSKEFSAQGFVNAIEKLYKQILLN</sequence>
<reference evidence="4 5" key="1">
    <citation type="submission" date="2019-06" db="EMBL/GenBank/DDBJ databases">
        <title>Whole genome shotgun sequence of Flavobacterium flevense NBRC 14960.</title>
        <authorList>
            <person name="Hosoyama A."/>
            <person name="Uohara A."/>
            <person name="Ohji S."/>
            <person name="Ichikawa N."/>
        </authorList>
    </citation>
    <scope>NUCLEOTIDE SEQUENCE [LARGE SCALE GENOMIC DNA]</scope>
    <source>
        <strain evidence="4 5">NBRC 14960</strain>
    </source>
</reference>
<dbReference type="PANTHER" id="PTHR46401">
    <property type="entry name" value="GLYCOSYLTRANSFERASE WBBK-RELATED"/>
    <property type="match status" value="1"/>
</dbReference>
<dbReference type="RefSeq" id="WP_073246583.1">
    <property type="nucleotide sequence ID" value="NZ_BJNP01000018.1"/>
</dbReference>
<dbReference type="EMBL" id="BJNP01000018">
    <property type="protein sequence ID" value="GEC72338.1"/>
    <property type="molecule type" value="Genomic_DNA"/>
</dbReference>
<dbReference type="GO" id="GO:0009103">
    <property type="term" value="P:lipopolysaccharide biosynthetic process"/>
    <property type="evidence" value="ECO:0007669"/>
    <property type="project" value="TreeGrafter"/>
</dbReference>
<comment type="caution">
    <text evidence="4">The sequence shown here is derived from an EMBL/GenBank/DDBJ whole genome shotgun (WGS) entry which is preliminary data.</text>
</comment>